<feature type="region of interest" description="Disordered" evidence="1">
    <location>
        <begin position="52"/>
        <end position="77"/>
    </location>
</feature>
<accession>A0A0B8N7H1</accession>
<organism evidence="2 3">
    <name type="scientific">Talaromyces pinophilus</name>
    <name type="common">Penicillium pinophilum</name>
    <dbReference type="NCBI Taxonomy" id="128442"/>
    <lineage>
        <taxon>Eukaryota</taxon>
        <taxon>Fungi</taxon>
        <taxon>Dikarya</taxon>
        <taxon>Ascomycota</taxon>
        <taxon>Pezizomycotina</taxon>
        <taxon>Eurotiomycetes</taxon>
        <taxon>Eurotiomycetidae</taxon>
        <taxon>Eurotiales</taxon>
        <taxon>Trichocomaceae</taxon>
        <taxon>Talaromyces</taxon>
        <taxon>Talaromyces sect. Talaromyces</taxon>
    </lineage>
</organism>
<dbReference type="EMBL" id="DF933846">
    <property type="protein sequence ID" value="GAM43513.1"/>
    <property type="molecule type" value="Genomic_DNA"/>
</dbReference>
<dbReference type="AlphaFoldDB" id="A0A0B8N7H1"/>
<feature type="region of interest" description="Disordered" evidence="1">
    <location>
        <begin position="1"/>
        <end position="26"/>
    </location>
</feature>
<dbReference type="Proteomes" id="UP000053095">
    <property type="component" value="Unassembled WGS sequence"/>
</dbReference>
<evidence type="ECO:0000256" key="1">
    <source>
        <dbReference type="SAM" id="MobiDB-lite"/>
    </source>
</evidence>
<protein>
    <submittedName>
        <fullName evidence="2">Uncharacterized protein</fullName>
    </submittedName>
</protein>
<keyword evidence="3" id="KW-1185">Reference proteome</keyword>
<evidence type="ECO:0000313" key="2">
    <source>
        <dbReference type="EMBL" id="GAM43513.1"/>
    </source>
</evidence>
<evidence type="ECO:0000313" key="3">
    <source>
        <dbReference type="Proteomes" id="UP000053095"/>
    </source>
</evidence>
<reference evidence="3" key="1">
    <citation type="journal article" date="2015" name="Genome Announc.">
        <title>Draft genome sequence of Talaromyces cellulolyticus strain Y-94, a source of lignocellulosic biomass-degrading enzymes.</title>
        <authorList>
            <person name="Fujii T."/>
            <person name="Koike H."/>
            <person name="Sawayama S."/>
            <person name="Yano S."/>
            <person name="Inoue H."/>
        </authorList>
    </citation>
    <scope>NUCLEOTIDE SEQUENCE [LARGE SCALE GENOMIC DNA]</scope>
    <source>
        <strain evidence="3">Y-94</strain>
    </source>
</reference>
<gene>
    <name evidence="2" type="ORF">TCE0_050f18387</name>
</gene>
<name>A0A0B8N7H1_TALPI</name>
<sequence>MQSSEDFSTNRISPVPTTTAPSSISGSNTLSYLKDIDVTANGLPYMTEEETGNMYSYGSRGSNSTRNRPGSTTMSFSSTYGTSGLVAHDPKSELLNPNQNSMTKYTAITDSPFDTLPIMSSAFTRSGTADSSDLEEPLMMPMNGAKNVQGDSHAKIDKSSAYGYKLRAPLEEYVTRPDSGLYTHAGSFLQSSSNICGLALSHQNY</sequence>
<feature type="compositionally biased region" description="Polar residues" evidence="1">
    <location>
        <begin position="53"/>
        <end position="77"/>
    </location>
</feature>
<proteinExistence type="predicted"/>